<dbReference type="InterPro" id="IPR016181">
    <property type="entry name" value="Acyl_CoA_acyltransferase"/>
</dbReference>
<feature type="domain" description="BioF2-like acetyltransferase" evidence="2">
    <location>
        <begin position="167"/>
        <end position="296"/>
    </location>
</feature>
<evidence type="ECO:0000313" key="3">
    <source>
        <dbReference type="EMBL" id="MFC5970980.1"/>
    </source>
</evidence>
<dbReference type="PANTHER" id="PTHR36174">
    <property type="entry name" value="LIPID II:GLYCINE GLYCYLTRANSFERASE"/>
    <property type="match status" value="1"/>
</dbReference>
<dbReference type="EMBL" id="JBHSQH010000001">
    <property type="protein sequence ID" value="MFC5970980.1"/>
    <property type="molecule type" value="Genomic_DNA"/>
</dbReference>
<sequence length="348" mass="39597">MSITVRRLDDTESTDWNDHVSQATGTNPFHQWEGLETVADFSGWTLHPLVGYNGDQPIAVFPLYERSTGRQTLVRSPPGMLESFPLGPAFLNLGQTKQRKAERYRTQFVDAVEEWLDDHLQPSYVHVRASPAVSDVRPFHWNGYESTPSYTYVVDLTPDPDDLLASFSRDARTNVRDAEEEGAEVREGGVDEVRKIIRQVERRHHEQDEPYAMSVPFVADCFERLPEGQVRPYVVEQDGEQVTGMVTLEFGDTVYRWQGGVKYGGNVPATDLLDWHIMQAARERGAERYDLVGANMRRLCGYKAKFSPDPVVYYNLKRHDRLHKLATDAKSLADGVLGGVRELRQQVK</sequence>
<evidence type="ECO:0000256" key="1">
    <source>
        <dbReference type="SAM" id="MobiDB-lite"/>
    </source>
</evidence>
<dbReference type="SUPFAM" id="SSF55729">
    <property type="entry name" value="Acyl-CoA N-acyltransferases (Nat)"/>
    <property type="match status" value="1"/>
</dbReference>
<dbReference type="Gene3D" id="3.40.630.30">
    <property type="match status" value="1"/>
</dbReference>
<feature type="compositionally biased region" description="Basic and acidic residues" evidence="1">
    <location>
        <begin position="1"/>
        <end position="10"/>
    </location>
</feature>
<reference evidence="3 4" key="1">
    <citation type="journal article" date="2019" name="Int. J. Syst. Evol. Microbiol.">
        <title>The Global Catalogue of Microorganisms (GCM) 10K type strain sequencing project: providing services to taxonomists for standard genome sequencing and annotation.</title>
        <authorList>
            <consortium name="The Broad Institute Genomics Platform"/>
            <consortium name="The Broad Institute Genome Sequencing Center for Infectious Disease"/>
            <person name="Wu L."/>
            <person name="Ma J."/>
        </authorList>
    </citation>
    <scope>NUCLEOTIDE SEQUENCE [LARGE SCALE GENOMIC DNA]</scope>
    <source>
        <strain evidence="3 4">CGMCC 1.12543</strain>
    </source>
</reference>
<organism evidence="3 4">
    <name type="scientific">Halomarina salina</name>
    <dbReference type="NCBI Taxonomy" id="1872699"/>
    <lineage>
        <taxon>Archaea</taxon>
        <taxon>Methanobacteriati</taxon>
        <taxon>Methanobacteriota</taxon>
        <taxon>Stenosarchaea group</taxon>
        <taxon>Halobacteria</taxon>
        <taxon>Halobacteriales</taxon>
        <taxon>Natronomonadaceae</taxon>
        <taxon>Halomarina</taxon>
    </lineage>
</organism>
<keyword evidence="4" id="KW-1185">Reference proteome</keyword>
<name>A0ABD5RKY9_9EURY</name>
<feature type="region of interest" description="Disordered" evidence="1">
    <location>
        <begin position="1"/>
        <end position="22"/>
    </location>
</feature>
<protein>
    <submittedName>
        <fullName evidence="3">Lipid II:glycine glycyltransferase FemX</fullName>
    </submittedName>
</protein>
<dbReference type="InterPro" id="IPR050644">
    <property type="entry name" value="PG_Glycine_Bridge_Synth"/>
</dbReference>
<dbReference type="Proteomes" id="UP001596099">
    <property type="component" value="Unassembled WGS sequence"/>
</dbReference>
<dbReference type="AlphaFoldDB" id="A0ABD5RKY9"/>
<dbReference type="Pfam" id="PF13480">
    <property type="entry name" value="Acetyltransf_6"/>
    <property type="match status" value="1"/>
</dbReference>
<evidence type="ECO:0000259" key="2">
    <source>
        <dbReference type="Pfam" id="PF13480"/>
    </source>
</evidence>
<evidence type="ECO:0000313" key="4">
    <source>
        <dbReference type="Proteomes" id="UP001596099"/>
    </source>
</evidence>
<proteinExistence type="predicted"/>
<gene>
    <name evidence="3" type="ORF">ACFPYI_06500</name>
</gene>
<dbReference type="PANTHER" id="PTHR36174:SF1">
    <property type="entry name" value="LIPID II:GLYCINE GLYCYLTRANSFERASE"/>
    <property type="match status" value="1"/>
</dbReference>
<comment type="caution">
    <text evidence="3">The sequence shown here is derived from an EMBL/GenBank/DDBJ whole genome shotgun (WGS) entry which is preliminary data.</text>
</comment>
<accession>A0ABD5RKY9</accession>
<dbReference type="RefSeq" id="WP_247413894.1">
    <property type="nucleotide sequence ID" value="NZ_JALLGW010000001.1"/>
</dbReference>
<dbReference type="InterPro" id="IPR038740">
    <property type="entry name" value="BioF2-like_GNAT_dom"/>
</dbReference>